<reference evidence="2" key="1">
    <citation type="submission" date="2013-10" db="EMBL/GenBank/DDBJ databases">
        <title>Genomic analysis of the causative agents of coccidiosis in chickens.</title>
        <authorList>
            <person name="Reid A.J."/>
            <person name="Blake D."/>
            <person name="Billington K."/>
            <person name="Browne H."/>
            <person name="Dunn M."/>
            <person name="Hung S."/>
            <person name="Kawahara F."/>
            <person name="Miranda-Saavedra D."/>
            <person name="Mourier T."/>
            <person name="Nagra H."/>
            <person name="Otto T.D."/>
            <person name="Rawlings N."/>
            <person name="Sanchez A."/>
            <person name="Sanders M."/>
            <person name="Subramaniam C."/>
            <person name="Tay Y."/>
            <person name="Dear P."/>
            <person name="Doerig C."/>
            <person name="Gruber A."/>
            <person name="Parkinson J."/>
            <person name="Shirley M."/>
            <person name="Wan K.L."/>
            <person name="Berriman M."/>
            <person name="Tomley F."/>
            <person name="Pain A."/>
        </authorList>
    </citation>
    <scope>NUCLEOTIDE SEQUENCE [LARGE SCALE GENOMIC DNA]</scope>
    <source>
        <strain evidence="2">Houghton</strain>
    </source>
</reference>
<dbReference type="EMBL" id="HG682004">
    <property type="protein sequence ID" value="CDJ29596.1"/>
    <property type="molecule type" value="Genomic_DNA"/>
</dbReference>
<dbReference type="AlphaFoldDB" id="U6JXV6"/>
<evidence type="ECO:0000313" key="2">
    <source>
        <dbReference type="EMBL" id="CDJ29596.1"/>
    </source>
</evidence>
<dbReference type="GeneID" id="25379784"/>
<feature type="compositionally biased region" description="Polar residues" evidence="1">
    <location>
        <begin position="96"/>
        <end position="105"/>
    </location>
</feature>
<gene>
    <name evidence="2" type="ORF">EMH_0051030</name>
</gene>
<feature type="region of interest" description="Disordered" evidence="1">
    <location>
        <begin position="92"/>
        <end position="122"/>
    </location>
</feature>
<sequence>MKDRFLSGEIMADDYALIVTGVLFIVIGQVSSSTEERRPVPALIQPTEDEGQVSVREDRRHIATLFSLDAAESQAQKARLQEQLRETSPFRLTEVGGSSSASQSDGVEIIGPPPGQSKRRQRSTLLETIVREHDWEAEEQTFEENIRIYPEQQDQAQEPQAPEASQWHFLASDEEEGDGSKRTFASIQSSRIKSKSHKRQKHHSGTS</sequence>
<evidence type="ECO:0000313" key="3">
    <source>
        <dbReference type="Proteomes" id="UP000030744"/>
    </source>
</evidence>
<keyword evidence="3" id="KW-1185">Reference proteome</keyword>
<feature type="compositionally biased region" description="Low complexity" evidence="1">
    <location>
        <begin position="150"/>
        <end position="166"/>
    </location>
</feature>
<dbReference type="RefSeq" id="XP_013352165.1">
    <property type="nucleotide sequence ID" value="XM_013496711.1"/>
</dbReference>
<dbReference type="VEuPathDB" id="ToxoDB:EMH_0051030"/>
<reference evidence="2" key="2">
    <citation type="submission" date="2013-10" db="EMBL/GenBank/DDBJ databases">
        <authorList>
            <person name="Aslett M."/>
        </authorList>
    </citation>
    <scope>NUCLEOTIDE SEQUENCE [LARGE SCALE GENOMIC DNA]</scope>
    <source>
        <strain evidence="2">Houghton</strain>
    </source>
</reference>
<evidence type="ECO:0000256" key="1">
    <source>
        <dbReference type="SAM" id="MobiDB-lite"/>
    </source>
</evidence>
<dbReference type="Proteomes" id="UP000030744">
    <property type="component" value="Unassembled WGS sequence"/>
</dbReference>
<protein>
    <submittedName>
        <fullName evidence="2">Uncharacterized protein</fullName>
    </submittedName>
</protein>
<feature type="region of interest" description="Disordered" evidence="1">
    <location>
        <begin position="150"/>
        <end position="207"/>
    </location>
</feature>
<proteinExistence type="predicted"/>
<feature type="compositionally biased region" description="Basic residues" evidence="1">
    <location>
        <begin position="192"/>
        <end position="207"/>
    </location>
</feature>
<accession>U6JXV6</accession>
<organism evidence="2 3">
    <name type="scientific">Eimeria mitis</name>
    <dbReference type="NCBI Taxonomy" id="44415"/>
    <lineage>
        <taxon>Eukaryota</taxon>
        <taxon>Sar</taxon>
        <taxon>Alveolata</taxon>
        <taxon>Apicomplexa</taxon>
        <taxon>Conoidasida</taxon>
        <taxon>Coccidia</taxon>
        <taxon>Eucoccidiorida</taxon>
        <taxon>Eimeriorina</taxon>
        <taxon>Eimeriidae</taxon>
        <taxon>Eimeria</taxon>
    </lineage>
</organism>
<dbReference type="OrthoDB" id="348002at2759"/>
<name>U6JXV6_9EIME</name>